<evidence type="ECO:0000313" key="1">
    <source>
        <dbReference type="EMBL" id="OTP13439.1"/>
    </source>
</evidence>
<dbReference type="InterPro" id="IPR036116">
    <property type="entry name" value="FN3_sf"/>
</dbReference>
<protein>
    <submittedName>
        <fullName evidence="1">Uncharacterized protein</fullName>
    </submittedName>
</protein>
<dbReference type="OrthoDB" id="2193377at2"/>
<name>A0A242K358_9ENTE</name>
<evidence type="ECO:0000313" key="2">
    <source>
        <dbReference type="EMBL" id="WYJ90170.1"/>
    </source>
</evidence>
<keyword evidence="3" id="KW-1185">Reference proteome</keyword>
<reference evidence="2" key="3">
    <citation type="submission" date="2024-03" db="EMBL/GenBank/DDBJ databases">
        <title>The Genome Sequence of Enterococcus sp. DIV0242b.</title>
        <authorList>
            <consortium name="The Broad Institute Genomics Platform"/>
            <consortium name="The Broad Institute Microbial Omics Core"/>
            <consortium name="The Broad Institute Genomic Center for Infectious Diseases"/>
            <person name="Earl A."/>
            <person name="Manson A."/>
            <person name="Gilmore M."/>
            <person name="Schwartman J."/>
            <person name="Shea T."/>
            <person name="Abouelleil A."/>
            <person name="Cao P."/>
            <person name="Chapman S."/>
            <person name="Cusick C."/>
            <person name="Young S."/>
            <person name="Neafsey D."/>
            <person name="Nusbaum C."/>
            <person name="Birren B."/>
        </authorList>
    </citation>
    <scope>NUCLEOTIDE SEQUENCE</scope>
    <source>
        <strain evidence="2">9E7_DIV0242</strain>
    </source>
</reference>
<dbReference type="AlphaFoldDB" id="A0A242K358"/>
<dbReference type="EMBL" id="CP147247">
    <property type="protein sequence ID" value="WYJ90170.1"/>
    <property type="molecule type" value="Genomic_DNA"/>
</dbReference>
<dbReference type="SUPFAM" id="SSF49265">
    <property type="entry name" value="Fibronectin type III"/>
    <property type="match status" value="1"/>
</dbReference>
<dbReference type="RefSeq" id="WP_086349936.1">
    <property type="nucleotide sequence ID" value="NZ_CP147247.1"/>
</dbReference>
<dbReference type="EMBL" id="NGMM01000005">
    <property type="protein sequence ID" value="OTP13439.1"/>
    <property type="molecule type" value="Genomic_DNA"/>
</dbReference>
<sequence>MTVFKLNHLHPVKPQDLTVSDITKNSAILKWSGSKGDVIVKRKVKLATDFKDKVAGSVVENPHIVKMIGSKNLLLPDSPSLYEFIQTRYDGIKELGDGKICSLTNSIADNQLQFVHYFNVIEMIERYDSNYFSDEGATTVAEKVAIVKNEVMSAKYSLNGFGSGAAENKLTTAVLYTLTNVWENTTASQITNSQAVAEVKRSYTNAAFVARIDADGIFSILAYAPAADSTTPSALNVDYVKFELELNVYEKIENVSSGYMFTGLDSNTEYTVKVVNKIGESDEVTFTTKEITYKEVTITADFKDKIVGSVEENPNKASWIVSSWVPPPDIESDEFTQSGYNSIYKLDGITENLQTTTASRTTQAVAFLNIVESIDRYDRNYFIDRGATTLSEKTIVLREQAKKLEVSSSGFGSGAAGVRYILAWWDSKAWQGGYAHTSDVINTVSREIDIKTYLLDNGYVILNVRTNGSNETIPSNLSIDYISAKITILVEED</sequence>
<gene>
    <name evidence="2" type="ORF">A5888_001898</name>
    <name evidence="1" type="ORF">A5888_002917</name>
</gene>
<reference evidence="1" key="1">
    <citation type="submission" date="2017-05" db="EMBL/GenBank/DDBJ databases">
        <title>The Genome Sequence of Enterococcus sp. 9E7_DIV0242.</title>
        <authorList>
            <consortium name="The Broad Institute Genomics Platform"/>
            <consortium name="The Broad Institute Genomic Center for Infectious Diseases"/>
            <person name="Earl A."/>
            <person name="Manson A."/>
            <person name="Schwartman J."/>
            <person name="Gilmore M."/>
            <person name="Abouelleil A."/>
            <person name="Cao P."/>
            <person name="Chapman S."/>
            <person name="Cusick C."/>
            <person name="Shea T."/>
            <person name="Young S."/>
            <person name="Neafsey D."/>
            <person name="Nusbaum C."/>
            <person name="Birren B."/>
        </authorList>
    </citation>
    <scope>NUCLEOTIDE SEQUENCE [LARGE SCALE GENOMIC DNA]</scope>
    <source>
        <strain evidence="1">9E7_DIV0242</strain>
    </source>
</reference>
<evidence type="ECO:0000313" key="3">
    <source>
        <dbReference type="Proteomes" id="UP000195141"/>
    </source>
</evidence>
<accession>A0A242K358</accession>
<organism evidence="1">
    <name type="scientific">Candidatus Enterococcus clewellii</name>
    <dbReference type="NCBI Taxonomy" id="1834193"/>
    <lineage>
        <taxon>Bacteria</taxon>
        <taxon>Bacillati</taxon>
        <taxon>Bacillota</taxon>
        <taxon>Bacilli</taxon>
        <taxon>Lactobacillales</taxon>
        <taxon>Enterococcaceae</taxon>
        <taxon>Enterococcus</taxon>
    </lineage>
</organism>
<reference evidence="2" key="2">
    <citation type="submission" date="2017-05" db="EMBL/GenBank/DDBJ databases">
        <authorList>
            <consortium name="The Broad Institute Genomics Platform"/>
            <consortium name="The Broad Institute Genomic Center for Infectious Diseases"/>
            <person name="Earl A."/>
            <person name="Manson A."/>
            <person name="Schwartman J."/>
            <person name="Gilmore M."/>
            <person name="Abouelleil A."/>
            <person name="Cao P."/>
            <person name="Chapman S."/>
            <person name="Cusick C."/>
            <person name="Shea T."/>
            <person name="Young S."/>
            <person name="Neafsey D."/>
            <person name="Nusbaum C."/>
            <person name="Birren B."/>
        </authorList>
    </citation>
    <scope>NUCLEOTIDE SEQUENCE</scope>
    <source>
        <strain evidence="2">9E7_DIV0242</strain>
    </source>
</reference>
<dbReference type="Proteomes" id="UP000195141">
    <property type="component" value="Chromosome"/>
</dbReference>
<proteinExistence type="predicted"/>